<sequence>MRQLKINNQYFTQKRISQGSFGIVMQGIDSRNSKLVAIKIERPENEHLHSLDREVEILQRLQNTKGIPKLLYYGSQENYNAIVMELLQKDLSSLIKQRKKFSLKSTLQISIQLVSILEEIHKQGVLHRDLKPENMMLDENNSVYLIDFGISKIFQRKNGSLIPYKEKVPFVGTARYASIAAHKGQELSRKDDIESLFYVMVFCIKGTLPWQNLRHIPDDQRTQKIGELKESIDPKVLFKDLPIEFIKIYDYLRKLTYNTEPDYKTIIKLLLQASKHSNIILDYKYEWDQLNNYQDLVVNRFGSLQPEETQMKNYEKFQSNVNYNNNYTTQQRASQLQLPIMKLESNQTNNSNYGSGNYNNSIYNSVGIIYSLSNDEISEELQEPIPDEQESQIFINVQVFPDHLKKPNQQRNINQSEEEFQFIEDNLLSEKYQNLNARINGNLQSHKK</sequence>
<evidence type="ECO:0000259" key="3">
    <source>
        <dbReference type="PROSITE" id="PS50011"/>
    </source>
</evidence>
<dbReference type="InterPro" id="IPR050235">
    <property type="entry name" value="CK1_Ser-Thr_kinase"/>
</dbReference>
<dbReference type="PROSITE" id="PS00108">
    <property type="entry name" value="PROTEIN_KINASE_ST"/>
    <property type="match status" value="1"/>
</dbReference>
<evidence type="ECO:0000313" key="5">
    <source>
        <dbReference type="Proteomes" id="UP000692954"/>
    </source>
</evidence>
<dbReference type="AlphaFoldDB" id="A0A8S1JSL3"/>
<evidence type="ECO:0000256" key="2">
    <source>
        <dbReference type="ARBA" id="ARBA00023860"/>
    </source>
</evidence>
<name>A0A8S1JSL3_9CILI</name>
<evidence type="ECO:0000313" key="4">
    <source>
        <dbReference type="EMBL" id="CAD8045643.1"/>
    </source>
</evidence>
<dbReference type="SMART" id="SM00220">
    <property type="entry name" value="S_TKc"/>
    <property type="match status" value="1"/>
</dbReference>
<comment type="caution">
    <text evidence="4">The sequence shown here is derived from an EMBL/GenBank/DDBJ whole genome shotgun (WGS) entry which is preliminary data.</text>
</comment>
<proteinExistence type="predicted"/>
<dbReference type="Pfam" id="PF00069">
    <property type="entry name" value="Pkinase"/>
    <property type="match status" value="1"/>
</dbReference>
<reference evidence="4" key="1">
    <citation type="submission" date="2021-01" db="EMBL/GenBank/DDBJ databases">
        <authorList>
            <consortium name="Genoscope - CEA"/>
            <person name="William W."/>
        </authorList>
    </citation>
    <scope>NUCLEOTIDE SEQUENCE</scope>
</reference>
<dbReference type="OrthoDB" id="5979581at2759"/>
<dbReference type="InterPro" id="IPR008271">
    <property type="entry name" value="Ser/Thr_kinase_AS"/>
</dbReference>
<accession>A0A8S1JSL3</accession>
<protein>
    <recommendedName>
        <fullName evidence="2">Casein kinase I</fullName>
        <ecNumber evidence="1">2.7.11.1</ecNumber>
    </recommendedName>
</protein>
<dbReference type="PANTHER" id="PTHR11909">
    <property type="entry name" value="CASEIN KINASE-RELATED"/>
    <property type="match status" value="1"/>
</dbReference>
<organism evidence="4 5">
    <name type="scientific">Paramecium sonneborni</name>
    <dbReference type="NCBI Taxonomy" id="65129"/>
    <lineage>
        <taxon>Eukaryota</taxon>
        <taxon>Sar</taxon>
        <taxon>Alveolata</taxon>
        <taxon>Ciliophora</taxon>
        <taxon>Intramacronucleata</taxon>
        <taxon>Oligohymenophorea</taxon>
        <taxon>Peniculida</taxon>
        <taxon>Parameciidae</taxon>
        <taxon>Paramecium</taxon>
    </lineage>
</organism>
<keyword evidence="5" id="KW-1185">Reference proteome</keyword>
<dbReference type="InterPro" id="IPR000719">
    <property type="entry name" value="Prot_kinase_dom"/>
</dbReference>
<feature type="domain" description="Protein kinase" evidence="3">
    <location>
        <begin position="10"/>
        <end position="279"/>
    </location>
</feature>
<dbReference type="GO" id="GO:0004674">
    <property type="term" value="F:protein serine/threonine kinase activity"/>
    <property type="evidence" value="ECO:0007669"/>
    <property type="project" value="UniProtKB-EC"/>
</dbReference>
<dbReference type="FunFam" id="1.10.510.10:FF:000616">
    <property type="entry name" value="Uncharacterized protein"/>
    <property type="match status" value="1"/>
</dbReference>
<dbReference type="EMBL" id="CAJJDN010000001">
    <property type="protein sequence ID" value="CAD8045643.1"/>
    <property type="molecule type" value="Genomic_DNA"/>
</dbReference>
<dbReference type="GO" id="GO:0005524">
    <property type="term" value="F:ATP binding"/>
    <property type="evidence" value="ECO:0007669"/>
    <property type="project" value="InterPro"/>
</dbReference>
<dbReference type="Proteomes" id="UP000692954">
    <property type="component" value="Unassembled WGS sequence"/>
</dbReference>
<dbReference type="PROSITE" id="PS50011">
    <property type="entry name" value="PROTEIN_KINASE_DOM"/>
    <property type="match status" value="1"/>
</dbReference>
<dbReference type="CDD" id="cd14016">
    <property type="entry name" value="STKc_CK1"/>
    <property type="match status" value="1"/>
</dbReference>
<dbReference type="EC" id="2.7.11.1" evidence="1"/>
<evidence type="ECO:0000256" key="1">
    <source>
        <dbReference type="ARBA" id="ARBA00012513"/>
    </source>
</evidence>
<gene>
    <name evidence="4" type="ORF">PSON_ATCC_30995.1.T0010166</name>
</gene>